<dbReference type="EMBL" id="CP034337">
    <property type="protein sequence ID" value="AZL73462.1"/>
    <property type="molecule type" value="Genomic_DNA"/>
</dbReference>
<evidence type="ECO:0000313" key="3">
    <source>
        <dbReference type="Proteomes" id="UP000272622"/>
    </source>
</evidence>
<gene>
    <name evidence="2" type="ORF">EI693_10335</name>
</gene>
<name>A0ABN5TGK4_9PSED</name>
<organism evidence="2 3">
    <name type="scientific">Pseudomonas oryziphila</name>
    <dbReference type="NCBI Taxonomy" id="2894079"/>
    <lineage>
        <taxon>Bacteria</taxon>
        <taxon>Pseudomonadati</taxon>
        <taxon>Pseudomonadota</taxon>
        <taxon>Gammaproteobacteria</taxon>
        <taxon>Pseudomonadales</taxon>
        <taxon>Pseudomonadaceae</taxon>
        <taxon>Pseudomonas</taxon>
    </lineage>
</organism>
<protein>
    <submittedName>
        <fullName evidence="2">Uncharacterized protein</fullName>
    </submittedName>
</protein>
<feature type="region of interest" description="Disordered" evidence="1">
    <location>
        <begin position="28"/>
        <end position="60"/>
    </location>
</feature>
<proteinExistence type="predicted"/>
<evidence type="ECO:0000313" key="2">
    <source>
        <dbReference type="EMBL" id="AZL73462.1"/>
    </source>
</evidence>
<dbReference type="Proteomes" id="UP000272622">
    <property type="component" value="Chromosome"/>
</dbReference>
<reference evidence="2 3" key="1">
    <citation type="submission" date="2018-12" db="EMBL/GenBank/DDBJ databases">
        <authorList>
            <person name="Li S."/>
            <person name="Yang R."/>
            <person name="Chen G."/>
            <person name="Zou L."/>
            <person name="Zhang C."/>
            <person name="Chen Y."/>
            <person name="Liu Z."/>
            <person name="Li Y."/>
            <person name="Yan Y."/>
            <person name="Huang M."/>
            <person name="Chen T."/>
        </authorList>
    </citation>
    <scope>NUCLEOTIDE SEQUENCE [LARGE SCALE GENOMIC DNA]</scope>
    <source>
        <strain evidence="2 3">2014</strain>
    </source>
</reference>
<accession>A0ABN5TGK4</accession>
<evidence type="ECO:0000256" key="1">
    <source>
        <dbReference type="SAM" id="MobiDB-lite"/>
    </source>
</evidence>
<sequence>MARLAAFEPKLPVSLTVVFVGAGLTREHGRSPCQATPFHGPASSRGKPAPTESLPATPAASGRQLLFVKYDSLRRQPCSDSGHPAMEVQVAPLLVSLPPAVARSTPQA</sequence>
<keyword evidence="3" id="KW-1185">Reference proteome</keyword>